<comment type="caution">
    <text evidence="1">The sequence shown here is derived from an EMBL/GenBank/DDBJ whole genome shotgun (WGS) entry which is preliminary data.</text>
</comment>
<name>A0A9E2KMI1_9GAMM</name>
<sequence>MKTKLRAAQLATAQGIDTIITHGKTPQSLYDIVKGKQVGTLFKAEPR</sequence>
<proteinExistence type="predicted"/>
<dbReference type="Proteomes" id="UP000824150">
    <property type="component" value="Unassembled WGS sequence"/>
</dbReference>
<protein>
    <recommendedName>
        <fullName evidence="3">Glutamate 5-kinase</fullName>
    </recommendedName>
</protein>
<evidence type="ECO:0000313" key="1">
    <source>
        <dbReference type="EMBL" id="MBU3825974.1"/>
    </source>
</evidence>
<dbReference type="Gene3D" id="3.40.1160.10">
    <property type="entry name" value="Acetylglutamate kinase-like"/>
    <property type="match status" value="1"/>
</dbReference>
<evidence type="ECO:0000313" key="2">
    <source>
        <dbReference type="Proteomes" id="UP000824150"/>
    </source>
</evidence>
<gene>
    <name evidence="1" type="ORF">IAA31_00565</name>
</gene>
<evidence type="ECO:0008006" key="3">
    <source>
        <dbReference type="Google" id="ProtNLM"/>
    </source>
</evidence>
<dbReference type="InterPro" id="IPR036393">
    <property type="entry name" value="AceGlu_kinase-like_sf"/>
</dbReference>
<reference evidence="1" key="1">
    <citation type="journal article" date="2021" name="PeerJ">
        <title>Extensive microbial diversity within the chicken gut microbiome revealed by metagenomics and culture.</title>
        <authorList>
            <person name="Gilroy R."/>
            <person name="Ravi A."/>
            <person name="Getino M."/>
            <person name="Pursley I."/>
            <person name="Horton D.L."/>
            <person name="Alikhan N.F."/>
            <person name="Baker D."/>
            <person name="Gharbi K."/>
            <person name="Hall N."/>
            <person name="Watson M."/>
            <person name="Adriaenssens E.M."/>
            <person name="Foster-Nyarko E."/>
            <person name="Jarju S."/>
            <person name="Secka A."/>
            <person name="Antonio M."/>
            <person name="Oren A."/>
            <person name="Chaudhuri R.R."/>
            <person name="La Ragione R."/>
            <person name="Hildebrand F."/>
            <person name="Pallen M.J."/>
        </authorList>
    </citation>
    <scope>NUCLEOTIDE SEQUENCE</scope>
    <source>
        <strain evidence="1">687</strain>
    </source>
</reference>
<reference evidence="1" key="2">
    <citation type="submission" date="2021-04" db="EMBL/GenBank/DDBJ databases">
        <authorList>
            <person name="Gilroy R."/>
        </authorList>
    </citation>
    <scope>NUCLEOTIDE SEQUENCE</scope>
    <source>
        <strain evidence="1">687</strain>
    </source>
</reference>
<dbReference type="EMBL" id="JAHLFG010000006">
    <property type="protein sequence ID" value="MBU3825974.1"/>
    <property type="molecule type" value="Genomic_DNA"/>
</dbReference>
<organism evidence="1 2">
    <name type="scientific">Candidatus Anaerobiospirillum merdipullorum</name>
    <dbReference type="NCBI Taxonomy" id="2838450"/>
    <lineage>
        <taxon>Bacteria</taxon>
        <taxon>Pseudomonadati</taxon>
        <taxon>Pseudomonadota</taxon>
        <taxon>Gammaproteobacteria</taxon>
        <taxon>Aeromonadales</taxon>
        <taxon>Succinivibrionaceae</taxon>
        <taxon>Anaerobiospirillum</taxon>
    </lineage>
</organism>
<dbReference type="SUPFAM" id="SSF53633">
    <property type="entry name" value="Carbamate kinase-like"/>
    <property type="match status" value="1"/>
</dbReference>
<accession>A0A9E2KMI1</accession>
<dbReference type="AlphaFoldDB" id="A0A9E2KMI1"/>